<dbReference type="Pfam" id="PF00019">
    <property type="entry name" value="TGF_beta"/>
    <property type="match status" value="1"/>
</dbReference>
<keyword evidence="7" id="KW-0812">Transmembrane</keyword>
<dbReference type="AlphaFoldDB" id="A0A556VY39"/>
<evidence type="ECO:0000256" key="4">
    <source>
        <dbReference type="ARBA" id="ARBA00022525"/>
    </source>
</evidence>
<protein>
    <submittedName>
        <fullName evidence="15">CMP-N-acetylneuraminate-beta-1,4-galactoside alpha-2,3-sialyltransferase</fullName>
    </submittedName>
</protein>
<dbReference type="Gene3D" id="3.90.1480.20">
    <property type="entry name" value="Glycosyl transferase family 29"/>
    <property type="match status" value="1"/>
</dbReference>
<dbReference type="PANTHER" id="PTHR13713:SF37">
    <property type="entry name" value="CMP-N-ACETYLNEURAMINATE-BETA-1,4-GALACTOSIDE ALPHA-2,3-SIALYLTRANSFERASE"/>
    <property type="match status" value="1"/>
</dbReference>
<dbReference type="InterPro" id="IPR051142">
    <property type="entry name" value="Glycosyltransferase_29"/>
</dbReference>
<dbReference type="PROSITE" id="PS51362">
    <property type="entry name" value="TGF_BETA_2"/>
    <property type="match status" value="1"/>
</dbReference>
<evidence type="ECO:0000256" key="11">
    <source>
        <dbReference type="ARBA" id="ARBA00023136"/>
    </source>
</evidence>
<evidence type="ECO:0000256" key="12">
    <source>
        <dbReference type="ARBA" id="ARBA00023180"/>
    </source>
</evidence>
<dbReference type="GO" id="GO:0005576">
    <property type="term" value="C:extracellular region"/>
    <property type="evidence" value="ECO:0007669"/>
    <property type="project" value="UniProtKB-SubCell"/>
</dbReference>
<sequence>MKPRSHCMTAAGIKPNINLCVSEVDIDSSSSMGRLVAAGIVYDKQGFLIKPDGRLPLELQYKYGNLSKGESSNVPTVYKTPGDISLALKQKLVHVTRVGLSVGPLSGSRWFVRPALMFLDKNFQKLSKISSYPPPFGMKSQDKIIHSILDKAKNYGLGPELDRYHLFILFVITLQDYFRLFKAVFVLCSLSCKRCIIIGNGGILFNKSLGAKIDEYDVVVRLNEAPVRGYEKDVGSKTTMRITYPEGAIQKPELYEKSSLFVLSAFKPHDFKWLRHIVFKEKLRGADGFWKSVARVVPREAEDIRILNPHFIQEAAFQFIGLPHNNGLMGRGVIFLINACLLEIVVGQRLEDKREEFQLTTPMAQKEQRRSPGAAVFYYPSLAEEGEEYRTRWHRSLADVSIAYRKSRKERKNRKRQRENLNQDCHLEKKQMRVRDLGLGYDSDEIVLFKYCVGTCMSSRRNYDMALRILTENGSILGRDVSTHPCCRPTRFEAVSFMDTRTNWQTIRWLSAANCSCVG</sequence>
<evidence type="ECO:0000256" key="3">
    <source>
        <dbReference type="ARBA" id="ARBA00006003"/>
    </source>
</evidence>
<dbReference type="Pfam" id="PF00777">
    <property type="entry name" value="Glyco_transf_29"/>
    <property type="match status" value="1"/>
</dbReference>
<evidence type="ECO:0000313" key="16">
    <source>
        <dbReference type="Proteomes" id="UP000319801"/>
    </source>
</evidence>
<dbReference type="OrthoDB" id="9936891at2759"/>
<evidence type="ECO:0000256" key="13">
    <source>
        <dbReference type="RuleBase" id="RU000354"/>
    </source>
</evidence>
<organism evidence="15 16">
    <name type="scientific">Bagarius yarrelli</name>
    <name type="common">Goonch</name>
    <name type="synonym">Bagrus yarrelli</name>
    <dbReference type="NCBI Taxonomy" id="175774"/>
    <lineage>
        <taxon>Eukaryota</taxon>
        <taxon>Metazoa</taxon>
        <taxon>Chordata</taxon>
        <taxon>Craniata</taxon>
        <taxon>Vertebrata</taxon>
        <taxon>Euteleostomi</taxon>
        <taxon>Actinopterygii</taxon>
        <taxon>Neopterygii</taxon>
        <taxon>Teleostei</taxon>
        <taxon>Ostariophysi</taxon>
        <taxon>Siluriformes</taxon>
        <taxon>Sisoridae</taxon>
        <taxon>Sisorinae</taxon>
        <taxon>Bagarius</taxon>
    </lineage>
</organism>
<evidence type="ECO:0000256" key="9">
    <source>
        <dbReference type="ARBA" id="ARBA00022989"/>
    </source>
</evidence>
<evidence type="ECO:0000259" key="14">
    <source>
        <dbReference type="PROSITE" id="PS51362"/>
    </source>
</evidence>
<comment type="caution">
    <text evidence="15">The sequence shown here is derived from an EMBL/GenBank/DDBJ whole genome shotgun (WGS) entry which is preliminary data.</text>
</comment>
<dbReference type="CDD" id="cd19381">
    <property type="entry name" value="TGF_beta_Artemin"/>
    <property type="match status" value="1"/>
</dbReference>
<dbReference type="InterPro" id="IPR029034">
    <property type="entry name" value="Cystine-knot_cytokine"/>
</dbReference>
<dbReference type="EMBL" id="VCAZ01000007">
    <property type="protein sequence ID" value="TVK90574.1"/>
    <property type="molecule type" value="Genomic_DNA"/>
</dbReference>
<evidence type="ECO:0000256" key="1">
    <source>
        <dbReference type="ARBA" id="ARBA00004323"/>
    </source>
</evidence>
<feature type="domain" description="TGF-beta family profile" evidence="14">
    <location>
        <begin position="408"/>
        <end position="518"/>
    </location>
</feature>
<keyword evidence="5 15" id="KW-0328">Glycosyltransferase</keyword>
<keyword evidence="9" id="KW-1133">Transmembrane helix</keyword>
<dbReference type="Proteomes" id="UP000319801">
    <property type="component" value="Unassembled WGS sequence"/>
</dbReference>
<dbReference type="SUPFAM" id="SSF57501">
    <property type="entry name" value="Cystine-knot cytokines"/>
    <property type="match status" value="1"/>
</dbReference>
<keyword evidence="4" id="KW-0964">Secreted</keyword>
<name>A0A556VY39_BAGYA</name>
<comment type="similarity">
    <text evidence="13">Belongs to the TGF-beta family.</text>
</comment>
<keyword evidence="8" id="KW-0735">Signal-anchor</keyword>
<keyword evidence="13" id="KW-0339">Growth factor</keyword>
<keyword evidence="16" id="KW-1185">Reference proteome</keyword>
<evidence type="ECO:0000256" key="7">
    <source>
        <dbReference type="ARBA" id="ARBA00022692"/>
    </source>
</evidence>
<evidence type="ECO:0000256" key="8">
    <source>
        <dbReference type="ARBA" id="ARBA00022968"/>
    </source>
</evidence>
<keyword evidence="10" id="KW-0333">Golgi apparatus</keyword>
<dbReference type="Gene3D" id="2.10.90.10">
    <property type="entry name" value="Cystine-knot cytokines"/>
    <property type="match status" value="1"/>
</dbReference>
<dbReference type="InterPro" id="IPR001839">
    <property type="entry name" value="TGF-b_C"/>
</dbReference>
<keyword evidence="12" id="KW-0325">Glycoprotein</keyword>
<proteinExistence type="inferred from homology"/>
<keyword evidence="11" id="KW-0472">Membrane</keyword>
<accession>A0A556VY39</accession>
<dbReference type="GO" id="GO:0008083">
    <property type="term" value="F:growth factor activity"/>
    <property type="evidence" value="ECO:0007669"/>
    <property type="project" value="UniProtKB-KW"/>
</dbReference>
<evidence type="ECO:0000313" key="15">
    <source>
        <dbReference type="EMBL" id="TVK90574.1"/>
    </source>
</evidence>
<dbReference type="InterPro" id="IPR038578">
    <property type="entry name" value="GT29-like_sf"/>
</dbReference>
<dbReference type="GO" id="GO:0000139">
    <property type="term" value="C:Golgi membrane"/>
    <property type="evidence" value="ECO:0007669"/>
    <property type="project" value="UniProtKB-SubCell"/>
</dbReference>
<dbReference type="GO" id="GO:0008373">
    <property type="term" value="F:sialyltransferase activity"/>
    <property type="evidence" value="ECO:0007669"/>
    <property type="project" value="InterPro"/>
</dbReference>
<evidence type="ECO:0000256" key="2">
    <source>
        <dbReference type="ARBA" id="ARBA00004613"/>
    </source>
</evidence>
<reference evidence="15 16" key="1">
    <citation type="journal article" date="2019" name="Genome Biol. Evol.">
        <title>Whole-Genome Sequencing of the Giant Devil Catfish, Bagarius yarrelli.</title>
        <authorList>
            <person name="Jiang W."/>
            <person name="Lv Y."/>
            <person name="Cheng L."/>
            <person name="Yang K."/>
            <person name="Chao B."/>
            <person name="Wang X."/>
            <person name="Li Y."/>
            <person name="Pan X."/>
            <person name="You X."/>
            <person name="Zhang Y."/>
            <person name="Yang J."/>
            <person name="Li J."/>
            <person name="Zhang X."/>
            <person name="Liu S."/>
            <person name="Sun C."/>
            <person name="Yang J."/>
            <person name="Shi Q."/>
        </authorList>
    </citation>
    <scope>NUCLEOTIDE SEQUENCE [LARGE SCALE GENOMIC DNA]</scope>
    <source>
        <strain evidence="15">JWS20170419001</strain>
        <tissue evidence="15">Muscle</tissue>
    </source>
</reference>
<dbReference type="PANTHER" id="PTHR13713">
    <property type="entry name" value="SIALYLTRANSFERASE"/>
    <property type="match status" value="1"/>
</dbReference>
<gene>
    <name evidence="15" type="ORF">Baya_2655</name>
</gene>
<dbReference type="InterPro" id="IPR001675">
    <property type="entry name" value="Glyco_trans_29"/>
</dbReference>
<evidence type="ECO:0000256" key="10">
    <source>
        <dbReference type="ARBA" id="ARBA00023034"/>
    </source>
</evidence>
<evidence type="ECO:0000256" key="5">
    <source>
        <dbReference type="ARBA" id="ARBA00022676"/>
    </source>
</evidence>
<keyword evidence="6 15" id="KW-0808">Transferase</keyword>
<comment type="subcellular location">
    <subcellularLocation>
        <location evidence="1">Golgi apparatus membrane</location>
        <topology evidence="1">Single-pass type II membrane protein</topology>
    </subcellularLocation>
    <subcellularLocation>
        <location evidence="2">Secreted</location>
    </subcellularLocation>
</comment>
<comment type="similarity">
    <text evidence="3">Belongs to the glycosyltransferase 29 family.</text>
</comment>
<evidence type="ECO:0000256" key="6">
    <source>
        <dbReference type="ARBA" id="ARBA00022679"/>
    </source>
</evidence>